<feature type="signal peptide" evidence="1">
    <location>
        <begin position="1"/>
        <end position="21"/>
    </location>
</feature>
<keyword evidence="3" id="KW-1185">Reference proteome</keyword>
<name>A0A379ZSJ0_9GAMM</name>
<feature type="chain" id="PRO_5016946712" description="DUF3828 domain-containing protein" evidence="1">
    <location>
        <begin position="22"/>
        <end position="137"/>
    </location>
</feature>
<dbReference type="AlphaFoldDB" id="A0A379ZSJ0"/>
<gene>
    <name evidence="2" type="ORF">NCTC10738_01851</name>
</gene>
<sequence length="137" mass="15512">MKIPFAYLSLGVTLFTLPVAAKPNEKLTQQCLDSFEIIKNQDVQAFVALMPYEASAKEQEHAAQILARSHKRWYQDKTLGSITPQDVSYCEPSKSKQQKGALQEARVKLLIEGENYRSSVSCKFLQTDKGWFLSKLP</sequence>
<evidence type="ECO:0000313" key="3">
    <source>
        <dbReference type="Proteomes" id="UP000254069"/>
    </source>
</evidence>
<dbReference type="RefSeq" id="WP_115389587.1">
    <property type="nucleotide sequence ID" value="NZ_JADZHC010000004.1"/>
</dbReference>
<organism evidence="2 3">
    <name type="scientific">Shewanella algae</name>
    <dbReference type="NCBI Taxonomy" id="38313"/>
    <lineage>
        <taxon>Bacteria</taxon>
        <taxon>Pseudomonadati</taxon>
        <taxon>Pseudomonadota</taxon>
        <taxon>Gammaproteobacteria</taxon>
        <taxon>Alteromonadales</taxon>
        <taxon>Shewanellaceae</taxon>
        <taxon>Shewanella</taxon>
    </lineage>
</organism>
<evidence type="ECO:0000313" key="2">
    <source>
        <dbReference type="EMBL" id="SUI67119.1"/>
    </source>
</evidence>
<reference evidence="2 3" key="1">
    <citation type="submission" date="2018-06" db="EMBL/GenBank/DDBJ databases">
        <authorList>
            <consortium name="Pathogen Informatics"/>
            <person name="Doyle S."/>
        </authorList>
    </citation>
    <scope>NUCLEOTIDE SEQUENCE [LARGE SCALE GENOMIC DNA]</scope>
    <source>
        <strain evidence="2 3">NCTC10738</strain>
    </source>
</reference>
<accession>A0A379ZSJ0</accession>
<evidence type="ECO:0008006" key="4">
    <source>
        <dbReference type="Google" id="ProtNLM"/>
    </source>
</evidence>
<proteinExistence type="predicted"/>
<keyword evidence="1" id="KW-0732">Signal</keyword>
<dbReference type="Proteomes" id="UP000254069">
    <property type="component" value="Unassembled WGS sequence"/>
</dbReference>
<dbReference type="EMBL" id="UGYO01000001">
    <property type="protein sequence ID" value="SUI67119.1"/>
    <property type="molecule type" value="Genomic_DNA"/>
</dbReference>
<evidence type="ECO:0000256" key="1">
    <source>
        <dbReference type="SAM" id="SignalP"/>
    </source>
</evidence>
<protein>
    <recommendedName>
        <fullName evidence="4">DUF3828 domain-containing protein</fullName>
    </recommendedName>
</protein>